<keyword evidence="4" id="KW-0337">GPI-anchor biosynthesis</keyword>
<keyword evidence="6 8" id="KW-1133">Transmembrane helix</keyword>
<evidence type="ECO:0000313" key="10">
    <source>
        <dbReference type="Proteomes" id="UP000594260"/>
    </source>
</evidence>
<evidence type="ECO:0000256" key="1">
    <source>
        <dbReference type="ARBA" id="ARBA00004141"/>
    </source>
</evidence>
<organism evidence="9 10">
    <name type="scientific">Varroa destructor</name>
    <name type="common">Honeybee mite</name>
    <dbReference type="NCBI Taxonomy" id="109461"/>
    <lineage>
        <taxon>Eukaryota</taxon>
        <taxon>Metazoa</taxon>
        <taxon>Ecdysozoa</taxon>
        <taxon>Arthropoda</taxon>
        <taxon>Chelicerata</taxon>
        <taxon>Arachnida</taxon>
        <taxon>Acari</taxon>
        <taxon>Parasitiformes</taxon>
        <taxon>Mesostigmata</taxon>
        <taxon>Gamasina</taxon>
        <taxon>Dermanyssoidea</taxon>
        <taxon>Varroidae</taxon>
        <taxon>Varroa</taxon>
    </lineage>
</organism>
<evidence type="ECO:0000256" key="2">
    <source>
        <dbReference type="ARBA" id="ARBA00004687"/>
    </source>
</evidence>
<keyword evidence="5 8" id="KW-0812">Transmembrane</keyword>
<feature type="transmembrane region" description="Helical" evidence="8">
    <location>
        <begin position="89"/>
        <end position="110"/>
    </location>
</feature>
<dbReference type="Pfam" id="PF06432">
    <property type="entry name" value="GPI2"/>
    <property type="match status" value="1"/>
</dbReference>
<dbReference type="RefSeq" id="XP_022667103.1">
    <property type="nucleotide sequence ID" value="XM_022811368.1"/>
</dbReference>
<comment type="subcellular location">
    <subcellularLocation>
        <location evidence="1">Membrane</location>
        <topology evidence="1">Multi-pass membrane protein</topology>
    </subcellularLocation>
</comment>
<dbReference type="PANTHER" id="PTHR12982">
    <property type="entry name" value="PHOSPHATIDYLINOSITOL GLYCAN, CLASS C"/>
    <property type="match status" value="1"/>
</dbReference>
<dbReference type="AlphaFoldDB" id="A0A7M7MCX1"/>
<sequence>MATESENRFVVKRAEALEVGCRLVQALCRLVVFISYYCVLRGEPFPTLSPSEKHETEAIFTSHIRTELESARQQLSTLINGSPHSIPTLMMVLSLLTILLAIALVSTSSTSLCGSYTQAKEVLLYTMLLLALSPVIRSLAETVSTDTVYALSSLLSILHLLVADYSLPSKRSEITNGYNNGVTNGDGSGIPKYSPLSGGISVSLNSQILSSVCLASRLQSNGAVFCLMCAAALLFVVAANISKSLTFQHFVTLLHILGATCALGALAPPTALFAVWAGAVIAVGIVLPQLFVHLQKLKQVASGPWDEAVPTIGGGPLLGTLS</sequence>
<dbReference type="EnsemblMetazoa" id="XM_022811368">
    <property type="protein sequence ID" value="XP_022667103"/>
    <property type="gene ID" value="LOC111252839"/>
</dbReference>
<feature type="transmembrane region" description="Helical" evidence="8">
    <location>
        <begin position="122"/>
        <end position="140"/>
    </location>
</feature>
<comment type="pathway">
    <text evidence="2">Glycolipid biosynthesis; glycosylphosphatidylinositol-anchor biosynthesis.</text>
</comment>
<dbReference type="KEGG" id="vde:111252839"/>
<keyword evidence="10" id="KW-1185">Reference proteome</keyword>
<reference evidence="9" key="1">
    <citation type="submission" date="2021-01" db="UniProtKB">
        <authorList>
            <consortium name="EnsemblMetazoa"/>
        </authorList>
    </citation>
    <scope>IDENTIFICATION</scope>
</reference>
<dbReference type="PANTHER" id="PTHR12982:SF0">
    <property type="entry name" value="PHOSPHATIDYLINOSITOL N-ACETYLGLUCOSAMINYLTRANSFERASE SUBUNIT C"/>
    <property type="match status" value="1"/>
</dbReference>
<keyword evidence="7 8" id="KW-0472">Membrane</keyword>
<dbReference type="CTD" id="38410"/>
<dbReference type="GO" id="GO:0000506">
    <property type="term" value="C:glycosylphosphatidylinositol-N-acetylglucosaminyltransferase (GPI-GnT) complex"/>
    <property type="evidence" value="ECO:0007669"/>
    <property type="project" value="TreeGrafter"/>
</dbReference>
<dbReference type="OrthoDB" id="196709at2759"/>
<evidence type="ECO:0000256" key="8">
    <source>
        <dbReference type="SAM" id="Phobius"/>
    </source>
</evidence>
<dbReference type="InParanoid" id="A0A7M7MCX1"/>
<evidence type="ECO:0000256" key="7">
    <source>
        <dbReference type="ARBA" id="ARBA00023136"/>
    </source>
</evidence>
<proteinExistence type="inferred from homology"/>
<dbReference type="GeneID" id="111252839"/>
<dbReference type="FunCoup" id="A0A7M7MCX1">
    <property type="interactions" value="1333"/>
</dbReference>
<evidence type="ECO:0000313" key="9">
    <source>
        <dbReference type="EnsemblMetazoa" id="XP_022667103"/>
    </source>
</evidence>
<dbReference type="Proteomes" id="UP000594260">
    <property type="component" value="Unplaced"/>
</dbReference>
<accession>A0A7M7MCX1</accession>
<evidence type="ECO:0000256" key="5">
    <source>
        <dbReference type="ARBA" id="ARBA00022692"/>
    </source>
</evidence>
<evidence type="ECO:0000256" key="4">
    <source>
        <dbReference type="ARBA" id="ARBA00022502"/>
    </source>
</evidence>
<dbReference type="InterPro" id="IPR009450">
    <property type="entry name" value="Plno_GlcNAc_GPI2"/>
</dbReference>
<name>A0A7M7MCX1_VARDE</name>
<protein>
    <submittedName>
        <fullName evidence="9">Uncharacterized protein</fullName>
    </submittedName>
</protein>
<feature type="transmembrane region" description="Helical" evidence="8">
    <location>
        <begin position="222"/>
        <end position="242"/>
    </location>
</feature>
<dbReference type="UniPathway" id="UPA00196"/>
<feature type="transmembrane region" description="Helical" evidence="8">
    <location>
        <begin position="249"/>
        <end position="267"/>
    </location>
</feature>
<evidence type="ECO:0000256" key="6">
    <source>
        <dbReference type="ARBA" id="ARBA00022989"/>
    </source>
</evidence>
<comment type="similarity">
    <text evidence="3">Belongs to the PIGC family.</text>
</comment>
<feature type="transmembrane region" description="Helical" evidence="8">
    <location>
        <begin position="273"/>
        <end position="292"/>
    </location>
</feature>
<evidence type="ECO:0000256" key="3">
    <source>
        <dbReference type="ARBA" id="ARBA00008321"/>
    </source>
</evidence>
<dbReference type="GO" id="GO:0006506">
    <property type="term" value="P:GPI anchor biosynthetic process"/>
    <property type="evidence" value="ECO:0007669"/>
    <property type="project" value="UniProtKB-UniPathway"/>
</dbReference>